<dbReference type="Proteomes" id="UP001156484">
    <property type="component" value="Chromosome"/>
</dbReference>
<organism evidence="1 2">
    <name type="scientific">Rhodococcus sacchari</name>
    <dbReference type="NCBI Taxonomy" id="2962047"/>
    <lineage>
        <taxon>Bacteria</taxon>
        <taxon>Bacillati</taxon>
        <taxon>Actinomycetota</taxon>
        <taxon>Actinomycetes</taxon>
        <taxon>Mycobacteriales</taxon>
        <taxon>Nocardiaceae</taxon>
        <taxon>Rhodococcus</taxon>
    </lineage>
</organism>
<proteinExistence type="predicted"/>
<keyword evidence="2" id="KW-1185">Reference proteome</keyword>
<accession>A0ACD4DGQ4</accession>
<name>A0ACD4DGQ4_9NOCA</name>
<protein>
    <submittedName>
        <fullName evidence="1">Sterol desaturase family protein</fullName>
    </submittedName>
</protein>
<evidence type="ECO:0000313" key="1">
    <source>
        <dbReference type="EMBL" id="UYP19232.1"/>
    </source>
</evidence>
<evidence type="ECO:0000313" key="2">
    <source>
        <dbReference type="Proteomes" id="UP001156484"/>
    </source>
</evidence>
<reference evidence="1" key="1">
    <citation type="submission" date="2022-10" db="EMBL/GenBank/DDBJ databases">
        <title>Rhodococcus ferula Z13 complete genome.</title>
        <authorList>
            <person name="Long X."/>
            <person name="Zang M."/>
        </authorList>
    </citation>
    <scope>NUCLEOTIDE SEQUENCE</scope>
    <source>
        <strain evidence="1">Z13</strain>
    </source>
</reference>
<sequence length="317" mass="36582">MWETLVRSWESLLEPLHDPVTLAIPAFLTFLILEWVAARTLEHVEPGPDGRVRPPRGGYEMRDARASLSMGLISIVTSALWKVLALVGYAALWVYVAPWHLPADAWYTWVILLFGIDFLWYWYHRMAHRVRLVWATHQAHHSSEYFNFATALRQKWNNSGEILMWLPLPLLGVPPWMVFVGFSFNLVYQFFVHTERVGKLAPPIEFVFNTPSHHRVHHGSDPDYLDKNYAGILIVWDRMFGTFKEEEHRPTYGLTKPVGTFNIWDLQTHEYRAIARDWRNAGTLRDKLGYVFGPPGWTPRTGGSATTGSEKVTPSRA</sequence>
<gene>
    <name evidence="1" type="ORF">OED52_01210</name>
</gene>
<dbReference type="EMBL" id="CP107551">
    <property type="protein sequence ID" value="UYP19232.1"/>
    <property type="molecule type" value="Genomic_DNA"/>
</dbReference>